<dbReference type="GO" id="GO:0004165">
    <property type="term" value="F:delta(3)-delta(2)-enoyl-CoA isomerase activity"/>
    <property type="evidence" value="ECO:0007669"/>
    <property type="project" value="UniProtKB-EC"/>
</dbReference>
<dbReference type="CDD" id="cd06558">
    <property type="entry name" value="crotonase-like"/>
    <property type="match status" value="2"/>
</dbReference>
<evidence type="ECO:0000256" key="8">
    <source>
        <dbReference type="ARBA" id="ARBA00023098"/>
    </source>
</evidence>
<dbReference type="OrthoDB" id="1696280at2759"/>
<dbReference type="Pfam" id="PF00378">
    <property type="entry name" value="ECH_1"/>
    <property type="match status" value="2"/>
</dbReference>
<comment type="subunit">
    <text evidence="4">Homotrimer.</text>
</comment>
<keyword evidence="5" id="KW-0276">Fatty acid metabolism</keyword>
<keyword evidence="8" id="KW-0443">Lipid metabolism</keyword>
<dbReference type="FunFam" id="3.90.226.10:FF:000034">
    <property type="entry name" value="Enoyl-CoA delta isomerase 1"/>
    <property type="match status" value="2"/>
</dbReference>
<name>A0A914AME4_PATMI</name>
<evidence type="ECO:0000256" key="11">
    <source>
        <dbReference type="ARBA" id="ARBA00050938"/>
    </source>
</evidence>
<evidence type="ECO:0000256" key="3">
    <source>
        <dbReference type="ARBA" id="ARBA00005254"/>
    </source>
</evidence>
<dbReference type="GeneID" id="119735071"/>
<dbReference type="Proteomes" id="UP000887568">
    <property type="component" value="Unplaced"/>
</dbReference>
<comment type="subcellular location">
    <subcellularLocation>
        <location evidence="1">Mitochondrion matrix</location>
    </subcellularLocation>
</comment>
<dbReference type="InterPro" id="IPR029045">
    <property type="entry name" value="ClpP/crotonase-like_dom_sf"/>
</dbReference>
<accession>A0A914AME4</accession>
<keyword evidence="6" id="KW-0809">Transit peptide</keyword>
<comment type="catalytic activity">
    <reaction evidence="14">
        <text>(3Z)-octenoyl-CoA = (2E)-octenoyl-CoA</text>
        <dbReference type="Rhea" id="RHEA:46044"/>
        <dbReference type="ChEBI" id="CHEBI:62242"/>
        <dbReference type="ChEBI" id="CHEBI:85640"/>
    </reaction>
    <physiologicalReaction direction="left-to-right" evidence="14">
        <dbReference type="Rhea" id="RHEA:46045"/>
    </physiologicalReaction>
</comment>
<evidence type="ECO:0000256" key="1">
    <source>
        <dbReference type="ARBA" id="ARBA00004305"/>
    </source>
</evidence>
<evidence type="ECO:0000256" key="10">
    <source>
        <dbReference type="ARBA" id="ARBA00023235"/>
    </source>
</evidence>
<dbReference type="Gene3D" id="3.90.226.10">
    <property type="entry name" value="2-enoyl-CoA Hydratase, Chain A, domain 1"/>
    <property type="match status" value="2"/>
</dbReference>
<evidence type="ECO:0000256" key="4">
    <source>
        <dbReference type="ARBA" id="ARBA00011233"/>
    </source>
</evidence>
<keyword evidence="7" id="KW-0007">Acetylation</keyword>
<protein>
    <recommendedName>
        <fullName evidence="16">Enoyl-CoA delta isomerase 1, mitochondrial</fullName>
    </recommendedName>
    <alternativeName>
        <fullName evidence="17">3,2-trans-enoyl-CoA isomerase</fullName>
    </alternativeName>
</protein>
<evidence type="ECO:0000256" key="16">
    <source>
        <dbReference type="ARBA" id="ARBA00068317"/>
    </source>
</evidence>
<evidence type="ECO:0000256" key="12">
    <source>
        <dbReference type="ARBA" id="ARBA00051293"/>
    </source>
</evidence>
<dbReference type="OMA" id="RAMVPNC"/>
<keyword evidence="10" id="KW-0413">Isomerase</keyword>
<evidence type="ECO:0000256" key="5">
    <source>
        <dbReference type="ARBA" id="ARBA00022832"/>
    </source>
</evidence>
<evidence type="ECO:0000313" key="20">
    <source>
        <dbReference type="Proteomes" id="UP000887568"/>
    </source>
</evidence>
<comment type="pathway">
    <text evidence="2">Lipid metabolism; fatty acid beta-oxidation.</text>
</comment>
<comment type="catalytic activity">
    <reaction evidence="13">
        <text>(3Z)-dodecenoyl-CoA = (2E)-dodecenoyl-CoA</text>
        <dbReference type="Rhea" id="RHEA:23716"/>
        <dbReference type="ChEBI" id="CHEBI:57330"/>
        <dbReference type="ChEBI" id="CHEBI:58543"/>
        <dbReference type="EC" id="5.3.3.8"/>
    </reaction>
    <physiologicalReaction direction="left-to-right" evidence="13">
        <dbReference type="Rhea" id="RHEA:23717"/>
    </physiologicalReaction>
</comment>
<dbReference type="PANTHER" id="PTHR11941">
    <property type="entry name" value="ENOYL-COA HYDRATASE-RELATED"/>
    <property type="match status" value="1"/>
</dbReference>
<dbReference type="GO" id="GO:0006635">
    <property type="term" value="P:fatty acid beta-oxidation"/>
    <property type="evidence" value="ECO:0007669"/>
    <property type="project" value="TreeGrafter"/>
</dbReference>
<keyword evidence="20" id="KW-1185">Reference proteome</keyword>
<evidence type="ECO:0000256" key="17">
    <source>
        <dbReference type="ARBA" id="ARBA00083575"/>
    </source>
</evidence>
<evidence type="ECO:0000256" key="15">
    <source>
        <dbReference type="ARBA" id="ARBA00056147"/>
    </source>
</evidence>
<dbReference type="PROSITE" id="PS00166">
    <property type="entry name" value="ENOYL_COA_HYDRATASE"/>
    <property type="match status" value="1"/>
</dbReference>
<dbReference type="InterPro" id="IPR018376">
    <property type="entry name" value="Enoyl-CoA_hyd/isom_CS"/>
</dbReference>
<dbReference type="RefSeq" id="XP_038064691.1">
    <property type="nucleotide sequence ID" value="XM_038208763.1"/>
</dbReference>
<comment type="function">
    <text evidence="15">Key enzyme of fatty acid beta-oxidation. Able to isomerize both 3-cis (3Z) and 3-trans (3E) double bonds into the 2-trans (2E) form in a range of enoyl-CoA species, with a preference for (3Z)-enoyl-CoAs over (3E)-enoyl-CoAs. The catalytic efficiency of this enzyme is not affected by the fatty acyl chain length.</text>
</comment>
<dbReference type="Gene3D" id="6.10.250.170">
    <property type="match status" value="2"/>
</dbReference>
<evidence type="ECO:0000256" key="18">
    <source>
        <dbReference type="RuleBase" id="RU003707"/>
    </source>
</evidence>
<dbReference type="GO" id="GO:0005759">
    <property type="term" value="C:mitochondrial matrix"/>
    <property type="evidence" value="ECO:0007669"/>
    <property type="project" value="UniProtKB-SubCell"/>
</dbReference>
<evidence type="ECO:0000256" key="6">
    <source>
        <dbReference type="ARBA" id="ARBA00022946"/>
    </source>
</evidence>
<reference evidence="19" key="1">
    <citation type="submission" date="2022-11" db="UniProtKB">
        <authorList>
            <consortium name="EnsemblMetazoa"/>
        </authorList>
    </citation>
    <scope>IDENTIFICATION</scope>
</reference>
<evidence type="ECO:0000256" key="14">
    <source>
        <dbReference type="ARBA" id="ARBA00052542"/>
    </source>
</evidence>
<dbReference type="PANTHER" id="PTHR11941:SF45">
    <property type="entry name" value="ENOYL-COA DELTA ISOMERASE 1, MITOCHONDRIAL"/>
    <property type="match status" value="1"/>
</dbReference>
<keyword evidence="9" id="KW-0496">Mitochondrion</keyword>
<comment type="catalytic activity">
    <reaction evidence="12">
        <text>(2E)-tetradecenoyl-CoA = (3Z)-tetradecenoyl-CoA</text>
        <dbReference type="Rhea" id="RHEA:29847"/>
        <dbReference type="ChEBI" id="CHEBI:61405"/>
        <dbReference type="ChEBI" id="CHEBI:61968"/>
    </reaction>
    <physiologicalReaction direction="right-to-left" evidence="12">
        <dbReference type="Rhea" id="RHEA:29849"/>
    </physiologicalReaction>
</comment>
<comment type="catalytic activity">
    <reaction evidence="11">
        <text>(3Z)-decenoyl-CoA = (2E)-decenoyl-CoA</text>
        <dbReference type="Rhea" id="RHEA:77195"/>
        <dbReference type="ChEBI" id="CHEBI:61406"/>
        <dbReference type="ChEBI" id="CHEBI:195601"/>
    </reaction>
    <physiologicalReaction direction="left-to-right" evidence="11">
        <dbReference type="Rhea" id="RHEA:77196"/>
    </physiologicalReaction>
</comment>
<organism evidence="19 20">
    <name type="scientific">Patiria miniata</name>
    <name type="common">Bat star</name>
    <name type="synonym">Asterina miniata</name>
    <dbReference type="NCBI Taxonomy" id="46514"/>
    <lineage>
        <taxon>Eukaryota</taxon>
        <taxon>Metazoa</taxon>
        <taxon>Echinodermata</taxon>
        <taxon>Eleutherozoa</taxon>
        <taxon>Asterozoa</taxon>
        <taxon>Asteroidea</taxon>
        <taxon>Valvatacea</taxon>
        <taxon>Valvatida</taxon>
        <taxon>Asterinidae</taxon>
        <taxon>Patiria</taxon>
    </lineage>
</organism>
<dbReference type="EnsemblMetazoa" id="XM_038208763.1">
    <property type="protein sequence ID" value="XP_038064691.1"/>
    <property type="gene ID" value="LOC119735071"/>
</dbReference>
<proteinExistence type="inferred from homology"/>
<evidence type="ECO:0000256" key="2">
    <source>
        <dbReference type="ARBA" id="ARBA00005005"/>
    </source>
</evidence>
<evidence type="ECO:0000256" key="7">
    <source>
        <dbReference type="ARBA" id="ARBA00022990"/>
    </source>
</evidence>
<dbReference type="SUPFAM" id="SSF52096">
    <property type="entry name" value="ClpP/crotonase"/>
    <property type="match status" value="2"/>
</dbReference>
<dbReference type="InterPro" id="IPR001753">
    <property type="entry name" value="Enoyl-CoA_hydra/iso"/>
</dbReference>
<dbReference type="AlphaFoldDB" id="A0A914AME4"/>
<comment type="similarity">
    <text evidence="3 18">Belongs to the enoyl-CoA hydratase/isomerase family.</text>
</comment>
<sequence length="622" mass="69897">MEKLRLIGKSGACLLSRSLTQRYKMSSATPLLLTQQKRNYADPGKYIQVERDTDHEEIAVVTMMKNPRNSMTKDFMTEMNTTLEKLENDSSCRGVILTSSIHGFFSSGLDAPEMYQKSPEYISAFWRSVQDLWMRLYGSRLVTVAAINGYCAAGALMMALSCDYRVLAAGNVKIGLYAVNLGIVSPFWFKELLVKTCGERQAEMILQLANLFTPEQALKIGMVDEVVPVEDVVNKAREELVKWLMVPDGARVITKGMCRGPLVEKVRAKQEEEIATFTEFINKDAVQNAIGRLMATIKDGGIAKFIESVKSTYRCRMEKLRAIGKSGACLLSRSRSASQVYKRSGATPLLLTQQKRYYADPGKYIQVERDTDHEDIAIVRMNKKANSLCRDFMRELIITLEKLENNQSYRGAILTSAQPGIFSAGLDINELYQKSDDYTRTFFDTVHELVLRLYGTDLAMVAAINGHAPAGGCMLACFCDYRIMSQGDFIIGLNETMLGVVAPYWLQEMLANLCGKRQAEMDVQKGTLHTPEEALKLGMVDEVVPPEDVFNKAREELVNWLKIPDRARTLTKQIQRGALLDKLRARLEEQAAFEAENINNPITQEVIGGYLSKLKSKKLKHK</sequence>
<evidence type="ECO:0000313" key="19">
    <source>
        <dbReference type="EnsemblMetazoa" id="XP_038064691.1"/>
    </source>
</evidence>
<evidence type="ECO:0000256" key="9">
    <source>
        <dbReference type="ARBA" id="ARBA00023128"/>
    </source>
</evidence>
<evidence type="ECO:0000256" key="13">
    <source>
        <dbReference type="ARBA" id="ARBA00052376"/>
    </source>
</evidence>